<dbReference type="RefSeq" id="WP_017801643.1">
    <property type="nucleotide sequence ID" value="NZ_JAGGMQ010000001.1"/>
</dbReference>
<evidence type="ECO:0000313" key="3">
    <source>
        <dbReference type="Proteomes" id="UP001195624"/>
    </source>
</evidence>
<reference evidence="2 3" key="1">
    <citation type="submission" date="2021-03" db="EMBL/GenBank/DDBJ databases">
        <authorList>
            <person name="D'Agostino P."/>
            <person name="Huntemann M."/>
            <person name="Clum A."/>
            <person name="Spunde A."/>
            <person name="Palaniappan K."/>
            <person name="Ritter S."/>
            <person name="Mikhailova N."/>
            <person name="Chen I.-M."/>
            <person name="Stamatis D."/>
            <person name="Reddy T."/>
            <person name="O'Malley R."/>
            <person name="Daum C."/>
            <person name="Shapiro N."/>
            <person name="Ivanova N."/>
            <person name="Kyrpides N."/>
            <person name="Woyke T."/>
        </authorList>
    </citation>
    <scope>NUCLEOTIDE SEQUENCE [LARGE SCALE GENOMIC DNA]</scope>
    <source>
        <strain evidence="2 3">WS4403</strain>
    </source>
</reference>
<proteinExistence type="predicted"/>
<evidence type="ECO:0000259" key="1">
    <source>
        <dbReference type="SMART" id="SM01022"/>
    </source>
</evidence>
<dbReference type="Proteomes" id="UP001195624">
    <property type="component" value="Unassembled WGS sequence"/>
</dbReference>
<evidence type="ECO:0000313" key="2">
    <source>
        <dbReference type="EMBL" id="MBP2169357.1"/>
    </source>
</evidence>
<organism evidence="2 3">
    <name type="scientific">Winslowiella toletana</name>
    <dbReference type="NCBI Taxonomy" id="92490"/>
    <lineage>
        <taxon>Bacteria</taxon>
        <taxon>Pseudomonadati</taxon>
        <taxon>Pseudomonadota</taxon>
        <taxon>Gammaproteobacteria</taxon>
        <taxon>Enterobacterales</taxon>
        <taxon>Erwiniaceae</taxon>
        <taxon>Winslowiella</taxon>
    </lineage>
</organism>
<reference evidence="3" key="2">
    <citation type="submission" date="2023-07" db="EMBL/GenBank/DDBJ databases">
        <title>Genome mining of underrepresented organisms for secondary metabolites.</title>
        <authorList>
            <person name="D'Agostino P.M."/>
        </authorList>
    </citation>
    <scope>NUCLEOTIDE SEQUENCE [LARGE SCALE GENOMIC DNA]</scope>
    <source>
        <strain evidence="3">WS4403</strain>
    </source>
</reference>
<gene>
    <name evidence="2" type="ORF">J2125_002549</name>
</gene>
<feature type="domain" description="ASCH" evidence="1">
    <location>
        <begin position="18"/>
        <end position="135"/>
    </location>
</feature>
<dbReference type="PIRSF" id="PIRSF021320">
    <property type="entry name" value="DUF984"/>
    <property type="match status" value="1"/>
</dbReference>
<dbReference type="CDD" id="cd06553">
    <property type="entry name" value="ASCH_Ef3133_like"/>
    <property type="match status" value="1"/>
</dbReference>
<sequence>MNNPLPCLQQKYPQASAWSFGDSAEMADELAALVIAGIKTATCGSLQAHQQENDLPAVGDVSIILDGRNQPVAVIKTTALHIIRFCDVTSELASKEGEGDRSLAYWRHEHQAFFSRWGCYTEQMELLFTEFQLVETV</sequence>
<accession>A0ABS4PB29</accession>
<comment type="caution">
    <text evidence="2">The sequence shown here is derived from an EMBL/GenBank/DDBJ whole genome shotgun (WGS) entry which is preliminary data.</text>
</comment>
<dbReference type="EMBL" id="JAGGMQ010000001">
    <property type="protein sequence ID" value="MBP2169357.1"/>
    <property type="molecule type" value="Genomic_DNA"/>
</dbReference>
<dbReference type="PANTHER" id="PTHR39203">
    <property type="entry name" value="CYTOPLASMIC PROTEIN-RELATED"/>
    <property type="match status" value="1"/>
</dbReference>
<dbReference type="SMART" id="SM01022">
    <property type="entry name" value="ASCH"/>
    <property type="match status" value="1"/>
</dbReference>
<name>A0ABS4PB29_9GAMM</name>
<dbReference type="Pfam" id="PF04266">
    <property type="entry name" value="ASCH"/>
    <property type="match status" value="1"/>
</dbReference>
<dbReference type="PANTHER" id="PTHR39203:SF1">
    <property type="entry name" value="CYTOPLASMIC PROTEIN"/>
    <property type="match status" value="1"/>
</dbReference>
<dbReference type="InterPro" id="IPR015947">
    <property type="entry name" value="PUA-like_sf"/>
</dbReference>
<protein>
    <submittedName>
        <fullName evidence="2">Uncharacterized protein YhfF</fullName>
    </submittedName>
</protein>
<dbReference type="InterPro" id="IPR007374">
    <property type="entry name" value="ASCH_domain"/>
</dbReference>
<dbReference type="SUPFAM" id="SSF88697">
    <property type="entry name" value="PUA domain-like"/>
    <property type="match status" value="1"/>
</dbReference>
<dbReference type="Gene3D" id="3.10.400.10">
    <property type="entry name" value="Sulfate adenylyltransferase"/>
    <property type="match status" value="1"/>
</dbReference>
<dbReference type="InterPro" id="IPR009326">
    <property type="entry name" value="DUF984"/>
</dbReference>
<keyword evidence="3" id="KW-1185">Reference proteome</keyword>